<evidence type="ECO:0000259" key="2">
    <source>
        <dbReference type="Pfam" id="PF07727"/>
    </source>
</evidence>
<dbReference type="InterPro" id="IPR013103">
    <property type="entry name" value="RVT_2"/>
</dbReference>
<organism evidence="3">
    <name type="scientific">Tanacetum cinerariifolium</name>
    <name type="common">Dalmatian daisy</name>
    <name type="synonym">Chrysanthemum cinerariifolium</name>
    <dbReference type="NCBI Taxonomy" id="118510"/>
    <lineage>
        <taxon>Eukaryota</taxon>
        <taxon>Viridiplantae</taxon>
        <taxon>Streptophyta</taxon>
        <taxon>Embryophyta</taxon>
        <taxon>Tracheophyta</taxon>
        <taxon>Spermatophyta</taxon>
        <taxon>Magnoliopsida</taxon>
        <taxon>eudicotyledons</taxon>
        <taxon>Gunneridae</taxon>
        <taxon>Pentapetalae</taxon>
        <taxon>asterids</taxon>
        <taxon>campanulids</taxon>
        <taxon>Asterales</taxon>
        <taxon>Asteraceae</taxon>
        <taxon>Asteroideae</taxon>
        <taxon>Anthemideae</taxon>
        <taxon>Anthemidinae</taxon>
        <taxon>Tanacetum</taxon>
    </lineage>
</organism>
<evidence type="ECO:0000256" key="1">
    <source>
        <dbReference type="SAM" id="MobiDB-lite"/>
    </source>
</evidence>
<sequence>MKKVFEELEAKVDQNVVHRKHDEIERKNHLIANDNLIVDCLSKDVFYTATDSVLTVSRFSDMHEAFNAAQQRRYDIDVEPIPLRIRNNREVHLDYLKNLKESVETLCEIVEEAKVERPLDISLASTYLYTKYSQELLEYVIGTCPKDFNQRNKKHIATPLTKKKQVTFMDPYETSTHNNLTYVKQPTINKTKELVIPSIGVNDATAASESKPRSNTKKYRTLPAKSDMKNIEVHPRNNKSSAKQKNRVNSSISYKHTFIKTVRFGNDHFGAIMGYGDYVIGDSMISRVYYVEGLGHNFFSVRQFCDSDLKVAFRKHSCYVRDTDGVELIKETIHVQFDELSEPMAHVQLSTRPNPTFLTPGQISLGLVPNLVLVVPYVPPTNKDMEILFQLMFDEYLDPSRIERLVSPAIAVLVPVNTVGIPSSTTIDQDAPSPSHSLSSPALQSPSLQQGAAAESTIMEVNLFSPIESDPFVNVFAPEPSSETSSSGDVTMQDEIHKSDPLQVWELVPQPDGVMIIDLKWIYKVKLNEYGDDPKNKARLVAKGYQQEEGIDFEESFAPVACIEAKRIFIANADSKNITIYQMDVKTAFLNGELKEEVYVSQPEGFVDPDHSTHFYRLKKALYDKMADENIPAPAPTRSDDQILPFSAWVPIGKSNFLDALEITPIDQAYQFVSPLSGDAIIDFVNQLGYTEIIHFVSGMAIPSSSDALGPTKKGRRDKPHVIPYCRFMKIIICNIDEVFGMPIPDELISNNIRNAPYYNAYLEMVAKHDRKVATKKEGKKKTVSAKQPKSKPAIEKSSKPAPTPKPKATKERPSKASTAKPPKLMPAKEKSTKTTLPKQVGKGEGDKDDMERAIRMSLESFQAQSQAHAGGVAIRKPVAEATQPLPIVEGKGKAIITEEQAAHSLLALHTPKKRSNTNQFIFQRRTPVIEASSTRLSAQAQDDTSTNIVHNSPSPADTETCVASEKTNNGVMDEDQARPDPEESYGALAGPDPEPMRDKFMTDLYPKVQESLKFPTDEHVEDLISSIETLSLMKNLEDAYVVGYHFINNKSTKDEPKKPNVETEVVFMAIHVALQAPLRDRFRELLEADMKEILHQRMDEFLAEKDNYHKRQSDDQDHPPLLPNLDLIEDIPMPDTANISDSKDTDSAHFPKIKQRPEWLKPLLNDERPATPEPAWVIPTSYIPDAVNNWANALATTYQALTENFLLEKTEDMRMFMHCKGSGQALSISNMKAARYLNFGLELLIPEHLWINENSHAYTQYSVLLTLKPTLATGWDGKGFEYKHDYTIIDLPRAVMFHIGNNEWKIMRFNEIYKFSDGTLTNIMEALDFRVKEYKGIVPAEMELELEQTQQGSSHEVSVAVRSILRSLKPKRTIESRAKRSSINLIRTLFQYTCLSHTVKTRIILRVLRIILVILPEHPSDTKVFTMKMEILLETTSNKL</sequence>
<name>A0A6L2KLE2_TANCI</name>
<reference evidence="3" key="1">
    <citation type="journal article" date="2019" name="Sci. Rep.">
        <title>Draft genome of Tanacetum cinerariifolium, the natural source of mosquito coil.</title>
        <authorList>
            <person name="Yamashiro T."/>
            <person name="Shiraishi A."/>
            <person name="Satake H."/>
            <person name="Nakayama K."/>
        </authorList>
    </citation>
    <scope>NUCLEOTIDE SEQUENCE</scope>
</reference>
<feature type="compositionally biased region" description="Polar residues" evidence="1">
    <location>
        <begin position="938"/>
        <end position="958"/>
    </location>
</feature>
<comment type="caution">
    <text evidence="3">The sequence shown here is derived from an EMBL/GenBank/DDBJ whole genome shotgun (WGS) entry which is preliminary data.</text>
</comment>
<dbReference type="Pfam" id="PF07727">
    <property type="entry name" value="RVT_2"/>
    <property type="match status" value="1"/>
</dbReference>
<proteinExistence type="predicted"/>
<feature type="region of interest" description="Disordered" evidence="1">
    <location>
        <begin position="425"/>
        <end position="451"/>
    </location>
</feature>
<feature type="region of interest" description="Disordered" evidence="1">
    <location>
        <begin position="938"/>
        <end position="996"/>
    </location>
</feature>
<gene>
    <name evidence="3" type="ORF">Tci_021555</name>
</gene>
<feature type="compositionally biased region" description="Low complexity" evidence="1">
    <location>
        <begin position="431"/>
        <end position="450"/>
    </location>
</feature>
<accession>A0A6L2KLE2</accession>
<feature type="domain" description="Reverse transcriptase Ty1/copia-type" evidence="2">
    <location>
        <begin position="503"/>
        <end position="624"/>
    </location>
</feature>
<feature type="region of interest" description="Disordered" evidence="1">
    <location>
        <begin position="772"/>
        <end position="848"/>
    </location>
</feature>
<protein>
    <submittedName>
        <fullName evidence="3">Retrovirus-related Pol polyprotein from transposon TNT 1-94</fullName>
    </submittedName>
</protein>
<dbReference type="EMBL" id="BKCJ010002585">
    <property type="protein sequence ID" value="GEU49577.1"/>
    <property type="molecule type" value="Genomic_DNA"/>
</dbReference>
<evidence type="ECO:0000313" key="3">
    <source>
        <dbReference type="EMBL" id="GEU49577.1"/>
    </source>
</evidence>